<dbReference type="PANTHER" id="PTHR36847">
    <property type="entry name" value="AMIDOLIGASE ENZYME"/>
    <property type="match status" value="1"/>
</dbReference>
<evidence type="ECO:0008006" key="3">
    <source>
        <dbReference type="Google" id="ProtNLM"/>
    </source>
</evidence>
<gene>
    <name evidence="1" type="ORF">VMCG_03427</name>
</gene>
<dbReference type="Pfam" id="PF12224">
    <property type="entry name" value="Amidoligase_2"/>
    <property type="match status" value="1"/>
</dbReference>
<name>A0A423WWS7_9PEZI</name>
<reference evidence="1 2" key="1">
    <citation type="submission" date="2015-09" db="EMBL/GenBank/DDBJ databases">
        <title>Host preference determinants of Valsa canker pathogens revealed by comparative genomics.</title>
        <authorList>
            <person name="Yin Z."/>
            <person name="Huang L."/>
        </authorList>
    </citation>
    <scope>NUCLEOTIDE SEQUENCE [LARGE SCALE GENOMIC DNA]</scope>
    <source>
        <strain evidence="1 2">03-1</strain>
    </source>
</reference>
<dbReference type="InterPro" id="IPR022025">
    <property type="entry name" value="Amidoligase_2"/>
</dbReference>
<dbReference type="AlphaFoldDB" id="A0A423WWS7"/>
<proteinExistence type="predicted"/>
<accession>A0A423WWS7</accession>
<dbReference type="STRING" id="356882.A0A423WWS7"/>
<evidence type="ECO:0000313" key="1">
    <source>
        <dbReference type="EMBL" id="ROW07938.1"/>
    </source>
</evidence>
<comment type="caution">
    <text evidence="1">The sequence shown here is derived from an EMBL/GenBank/DDBJ whole genome shotgun (WGS) entry which is preliminary data.</text>
</comment>
<dbReference type="OrthoDB" id="5291055at2759"/>
<dbReference type="EMBL" id="LKEA01000007">
    <property type="protein sequence ID" value="ROW07938.1"/>
    <property type="molecule type" value="Genomic_DNA"/>
</dbReference>
<evidence type="ECO:0000313" key="2">
    <source>
        <dbReference type="Proteomes" id="UP000283895"/>
    </source>
</evidence>
<organism evidence="1 2">
    <name type="scientific">Cytospora schulzeri</name>
    <dbReference type="NCBI Taxonomy" id="448051"/>
    <lineage>
        <taxon>Eukaryota</taxon>
        <taxon>Fungi</taxon>
        <taxon>Dikarya</taxon>
        <taxon>Ascomycota</taxon>
        <taxon>Pezizomycotina</taxon>
        <taxon>Sordariomycetes</taxon>
        <taxon>Sordariomycetidae</taxon>
        <taxon>Diaporthales</taxon>
        <taxon>Cytosporaceae</taxon>
        <taxon>Cytospora</taxon>
    </lineage>
</organism>
<sequence>MDLETFAEMVCETHNLTKSGTGWPDMSTDINKPHAWRHVKHTGWLLTSDKTIRGQTDTTFPIEIVSAILHVQPASTWRMEIEHLFEALNDSYEFETNRSCGFHVHLSPGNSSYKRGDWTLEELKNIAMAVVYFEDAFEVLIPETRRGSKWHRPNRAQNRRFEKLSTKQCLREISKVKDMQALCLLIHQTKNSNWNFMNTYYPHGIGTVEFRQPPGVTDAAGCLTWAELAVDFVQSARRPDLYAELEQYPQTVEGLKQFCYDGMTEGVSNSKFLDPLFEGRSGALQARWADEMEDHNALIRKECYDTKQKARI</sequence>
<protein>
    <recommendedName>
        <fullName evidence="3">Amidoligase enzyme</fullName>
    </recommendedName>
</protein>
<keyword evidence="2" id="KW-1185">Reference proteome</keyword>
<dbReference type="Proteomes" id="UP000283895">
    <property type="component" value="Unassembled WGS sequence"/>
</dbReference>
<dbReference type="PANTHER" id="PTHR36847:SF1">
    <property type="entry name" value="AMIDOLIGASE ENZYME"/>
    <property type="match status" value="1"/>
</dbReference>